<dbReference type="PANTHER" id="PTHR34351">
    <property type="entry name" value="SLR1927 PROTEIN-RELATED"/>
    <property type="match status" value="1"/>
</dbReference>
<keyword evidence="1" id="KW-0472">Membrane</keyword>
<dbReference type="EMBL" id="JBHUGI010000035">
    <property type="protein sequence ID" value="MFD1929480.1"/>
    <property type="molecule type" value="Genomic_DNA"/>
</dbReference>
<dbReference type="PANTHER" id="PTHR34351:SF2">
    <property type="entry name" value="DUF58 DOMAIN-CONTAINING PROTEIN"/>
    <property type="match status" value="1"/>
</dbReference>
<gene>
    <name evidence="3" type="ORF">ACFSFY_15670</name>
</gene>
<accession>A0ABW4SIX5</accession>
<protein>
    <submittedName>
        <fullName evidence="3">DUF58 domain-containing protein</fullName>
    </submittedName>
</protein>
<feature type="transmembrane region" description="Helical" evidence="1">
    <location>
        <begin position="36"/>
        <end position="58"/>
    </location>
</feature>
<feature type="domain" description="DUF58" evidence="2">
    <location>
        <begin position="207"/>
        <end position="314"/>
    </location>
</feature>
<dbReference type="InterPro" id="IPR002881">
    <property type="entry name" value="DUF58"/>
</dbReference>
<sequence length="404" mass="45695">MKNALGILVALSRFLFLIIILVSAFLYAMFQGGKVSWTVFYMILPFILYSGALFFYPLSSIAAERIIRTPIVKYGGRLAVSISINRRFRFPLLYMVATDKFADPGTAELTDGKQKHLFIFGMKNKVEWDYEIEQMPRGEHILEGVEIELSDFFGWIRKKHFIPLKQIVLVYPKISDVNYIPMDTQYDRGTMASPLNLVKDTTMATGIRDYQSGDRVSWIHWKSFARTQTLMTKEFEDRRSQELIVVLDSRPSEVFEEQVELAASIVMEASAHQAGLGFVTTGNERLLTPFIQSDGQLQHALIHLAKLKPSGDSTTGMSSHQASELKHGGSIILITANPNWAFIQSILENAGNVRSFTCLTVLKENGEKNGHLLEDIRIAKLHGVTVRTLTQKQFPEAFKEVTHL</sequence>
<dbReference type="Pfam" id="PF01882">
    <property type="entry name" value="DUF58"/>
    <property type="match status" value="1"/>
</dbReference>
<keyword evidence="4" id="KW-1185">Reference proteome</keyword>
<keyword evidence="1" id="KW-1133">Transmembrane helix</keyword>
<evidence type="ECO:0000259" key="2">
    <source>
        <dbReference type="Pfam" id="PF01882"/>
    </source>
</evidence>
<evidence type="ECO:0000313" key="3">
    <source>
        <dbReference type="EMBL" id="MFD1929480.1"/>
    </source>
</evidence>
<evidence type="ECO:0000313" key="4">
    <source>
        <dbReference type="Proteomes" id="UP001597218"/>
    </source>
</evidence>
<dbReference type="RefSeq" id="WP_381539662.1">
    <property type="nucleotide sequence ID" value="NZ_JBHUGI010000035.1"/>
</dbReference>
<proteinExistence type="predicted"/>
<organism evidence="3 4">
    <name type="scientific">Sporosarcina siberiensis</name>
    <dbReference type="NCBI Taxonomy" id="1365606"/>
    <lineage>
        <taxon>Bacteria</taxon>
        <taxon>Bacillati</taxon>
        <taxon>Bacillota</taxon>
        <taxon>Bacilli</taxon>
        <taxon>Bacillales</taxon>
        <taxon>Caryophanaceae</taxon>
        <taxon>Sporosarcina</taxon>
    </lineage>
</organism>
<evidence type="ECO:0000256" key="1">
    <source>
        <dbReference type="SAM" id="Phobius"/>
    </source>
</evidence>
<reference evidence="4" key="1">
    <citation type="journal article" date="2019" name="Int. J. Syst. Evol. Microbiol.">
        <title>The Global Catalogue of Microorganisms (GCM) 10K type strain sequencing project: providing services to taxonomists for standard genome sequencing and annotation.</title>
        <authorList>
            <consortium name="The Broad Institute Genomics Platform"/>
            <consortium name="The Broad Institute Genome Sequencing Center for Infectious Disease"/>
            <person name="Wu L."/>
            <person name="Ma J."/>
        </authorList>
    </citation>
    <scope>NUCLEOTIDE SEQUENCE [LARGE SCALE GENOMIC DNA]</scope>
    <source>
        <strain evidence="4">CGMCC 4.7177</strain>
    </source>
</reference>
<keyword evidence="1" id="KW-0812">Transmembrane</keyword>
<name>A0ABW4SIX5_9BACL</name>
<feature type="transmembrane region" description="Helical" evidence="1">
    <location>
        <begin position="7"/>
        <end position="30"/>
    </location>
</feature>
<comment type="caution">
    <text evidence="3">The sequence shown here is derived from an EMBL/GenBank/DDBJ whole genome shotgun (WGS) entry which is preliminary data.</text>
</comment>
<dbReference type="Proteomes" id="UP001597218">
    <property type="component" value="Unassembled WGS sequence"/>
</dbReference>